<dbReference type="Gene3D" id="2.120.10.10">
    <property type="match status" value="1"/>
</dbReference>
<dbReference type="AlphaFoldDB" id="A0A0D6EUN9"/>
<dbReference type="EMBL" id="LN827929">
    <property type="protein sequence ID" value="CEZ19226.1"/>
    <property type="molecule type" value="Genomic_DNA"/>
</dbReference>
<dbReference type="RefSeq" id="WP_231854583.1">
    <property type="nucleotide sequence ID" value="NZ_LN827929.1"/>
</dbReference>
<dbReference type="SUPFAM" id="SSF50939">
    <property type="entry name" value="Sialidases"/>
    <property type="match status" value="2"/>
</dbReference>
<sequence length="413" mass="46518">MIKLLLLSLINKEQAMHKLNSIIKFSEKIIFLLLIFFCKASISHEGHSHGPSVVTSISFDQLGTLWRVREQQGFVIVDSSNDQGINFSKSINVNTELQQIGTSGDAKPKIAIGPEGNIYVTWTQTLSKPYTGYIWFAKSKDRGKTFELPQIVHQDRSEITHRFDAINVNKDGRIFVAWVDKRDLEKAKLQKKEKEYKGASLYYAVSENFGESFKIERKIVDSSCECCRVALTNDSKGNAIAMWRQLYDGGIRDHAIARIDMNDNIVVNRATFGGWKIDACPHHGPAISRGGDWGYHMAWFDGGEKAGLFYGRIDGDAWVSSPAKRFGNTNFQAGHPSLLSINEKVYLAWKEINESGNYIVLAISEDGGKNWLEAKTTKKTEGASDYPELIQFNKKAFLSWNTIKDGYQLLALE</sequence>
<dbReference type="InterPro" id="IPR036278">
    <property type="entry name" value="Sialidase_sf"/>
</dbReference>
<evidence type="ECO:0000313" key="1">
    <source>
        <dbReference type="EMBL" id="CEZ19226.1"/>
    </source>
</evidence>
<proteinExistence type="predicted"/>
<reference evidence="2" key="1">
    <citation type="submission" date="2014-12" db="EMBL/GenBank/DDBJ databases">
        <authorList>
            <person name="Salcher M.M."/>
        </authorList>
    </citation>
    <scope>NUCLEOTIDE SEQUENCE [LARGE SCALE GENOMIC DNA]</scope>
    <source>
        <strain evidence="2">MMS-10A-171</strain>
    </source>
</reference>
<keyword evidence="2" id="KW-1185">Reference proteome</keyword>
<organism evidence="1 2">
    <name type="scientific">Candidatus Methylopumilus planktonicus</name>
    <dbReference type="NCBI Taxonomy" id="1581557"/>
    <lineage>
        <taxon>Bacteria</taxon>
        <taxon>Pseudomonadati</taxon>
        <taxon>Pseudomonadota</taxon>
        <taxon>Betaproteobacteria</taxon>
        <taxon>Nitrosomonadales</taxon>
        <taxon>Methylophilaceae</taxon>
        <taxon>Candidatus Methylopumilus</taxon>
    </lineage>
</organism>
<dbReference type="STRING" id="1581557.BN1208_0332"/>
<name>A0A0D6EUN9_9PROT</name>
<accession>A0A0D6EUN9</accession>
<dbReference type="Proteomes" id="UP000064007">
    <property type="component" value="Chromosome 1"/>
</dbReference>
<dbReference type="KEGG" id="mbat:BN1208_0332"/>
<evidence type="ECO:0000313" key="2">
    <source>
        <dbReference type="Proteomes" id="UP000064007"/>
    </source>
</evidence>
<gene>
    <name evidence="1" type="ORF">BN1208_0332</name>
</gene>
<dbReference type="HOGENOM" id="CLU_658671_0_0_4"/>
<protein>
    <submittedName>
        <fullName evidence="1">Putative signal peptide protein</fullName>
    </submittedName>
</protein>